<dbReference type="SUPFAM" id="SSF160935">
    <property type="entry name" value="VPA0735-like"/>
    <property type="match status" value="1"/>
</dbReference>
<feature type="domain" description="DUF1214" evidence="1">
    <location>
        <begin position="335"/>
        <end position="440"/>
    </location>
</feature>
<dbReference type="OrthoDB" id="272779at2"/>
<evidence type="ECO:0000313" key="4">
    <source>
        <dbReference type="Proteomes" id="UP000029844"/>
    </source>
</evidence>
<dbReference type="STRING" id="1552123.EP57_15470"/>
<dbReference type="Pfam" id="PF06863">
    <property type="entry name" value="DUF1254"/>
    <property type="match status" value="1"/>
</dbReference>
<proteinExistence type="predicted"/>
<keyword evidence="4" id="KW-1185">Reference proteome</keyword>
<dbReference type="Gene3D" id="2.60.40.1610">
    <property type="entry name" value="Domain of unknown function DUF1254"/>
    <property type="match status" value="1"/>
</dbReference>
<dbReference type="GeneID" id="58718733"/>
<evidence type="ECO:0008006" key="5">
    <source>
        <dbReference type="Google" id="ProtNLM"/>
    </source>
</evidence>
<reference evidence="3 4" key="1">
    <citation type="submission" date="2014-05" db="EMBL/GenBank/DDBJ databases">
        <title>Novel Listeriaceae from food processing environments.</title>
        <authorList>
            <person name="den Bakker H.C."/>
        </authorList>
    </citation>
    <scope>NUCLEOTIDE SEQUENCE [LARGE SCALE GENOMIC DNA]</scope>
    <source>
        <strain evidence="3 4">FSL A5-0281</strain>
    </source>
</reference>
<dbReference type="Pfam" id="PF06742">
    <property type="entry name" value="DUF1214"/>
    <property type="match status" value="1"/>
</dbReference>
<accession>A0A099W1T3</accession>
<organism evidence="3 4">
    <name type="scientific">Listeria booriae</name>
    <dbReference type="NCBI Taxonomy" id="1552123"/>
    <lineage>
        <taxon>Bacteria</taxon>
        <taxon>Bacillati</taxon>
        <taxon>Bacillota</taxon>
        <taxon>Bacilli</taxon>
        <taxon>Bacillales</taxon>
        <taxon>Listeriaceae</taxon>
        <taxon>Listeria</taxon>
    </lineage>
</organism>
<dbReference type="AlphaFoldDB" id="A0A099W1T3"/>
<dbReference type="Gene3D" id="1.10.3360.10">
    <property type="entry name" value="VPA0735-like domain"/>
    <property type="match status" value="1"/>
</dbReference>
<name>A0A099W1T3_9LIST</name>
<dbReference type="InterPro" id="IPR037049">
    <property type="entry name" value="DUF1214_C_sf"/>
</dbReference>
<evidence type="ECO:0000259" key="2">
    <source>
        <dbReference type="Pfam" id="PF06863"/>
    </source>
</evidence>
<sequence length="463" mass="53037">MNNTIQLDGELPEKESVGMLFTEMDFYQATQLYLWSLPLVTFAEWQRVHEEIFGAKSGDLVTYRGYEDVSGIITANATTPYTIGFINLEETGPMVVEIPKGHIAGGFSDFWQRELAIVGEMGPDGGKGGKYIVFPPGMDYDDTYATEGYYPFSSSMFHLFFGLRALDPDPSVCKTLIKEVKIYPYAERKAKPTTHIISPAGKKYFAGPPKGLLYWKTLQRMIRSEPVEERDRFFVAQLDNLGMHKESDFHPTAYQEELLMMAVGKGEFMAKANAFRKRFADVRHWPEKQWDYVMVMPTSSQRATDFDYFFERASYFYEAVTFSEAMVSKTPNVGQAYLGSYTDQNGEWLSGANTYKLHMPPNPPAANFWSITVYDIATRCLIQNEERRADITSRQELAWNADGSIDIYFGPDKPAEHSSNWVQTNNEEHWFVYLRLYGPMEAYFDKSWIMDDITLLAKEALVL</sequence>
<dbReference type="PANTHER" id="PTHR36509">
    <property type="entry name" value="BLL3101 PROTEIN"/>
    <property type="match status" value="1"/>
</dbReference>
<comment type="caution">
    <text evidence="3">The sequence shown here is derived from an EMBL/GenBank/DDBJ whole genome shotgun (WGS) entry which is preliminary data.</text>
</comment>
<dbReference type="InterPro" id="IPR010621">
    <property type="entry name" value="DUF1214"/>
</dbReference>
<dbReference type="EMBL" id="JNFA01000030">
    <property type="protein sequence ID" value="KGL37955.1"/>
    <property type="molecule type" value="Genomic_DNA"/>
</dbReference>
<dbReference type="InterPro" id="IPR010679">
    <property type="entry name" value="DUF1254"/>
</dbReference>
<dbReference type="PANTHER" id="PTHR36509:SF3">
    <property type="entry name" value="SIGNAL PEPTIDE PROTEIN"/>
    <property type="match status" value="1"/>
</dbReference>
<evidence type="ECO:0000259" key="1">
    <source>
        <dbReference type="Pfam" id="PF06742"/>
    </source>
</evidence>
<dbReference type="Gene3D" id="2.60.120.600">
    <property type="entry name" value="Domain of unknown function DUF1214, C-terminal domain"/>
    <property type="match status" value="1"/>
</dbReference>
<evidence type="ECO:0000313" key="3">
    <source>
        <dbReference type="EMBL" id="KGL37955.1"/>
    </source>
</evidence>
<protein>
    <recommendedName>
        <fullName evidence="5">DUF1254 domain-containing protein</fullName>
    </recommendedName>
</protein>
<dbReference type="eggNOG" id="COG5361">
    <property type="taxonomic scope" value="Bacteria"/>
</dbReference>
<feature type="domain" description="DUF1254" evidence="2">
    <location>
        <begin position="67"/>
        <end position="166"/>
    </location>
</feature>
<gene>
    <name evidence="3" type="ORF">EP57_15470</name>
</gene>
<dbReference type="InterPro" id="IPR037050">
    <property type="entry name" value="DUF1254_sf"/>
</dbReference>
<dbReference type="RefSeq" id="WP_036088050.1">
    <property type="nucleotide sequence ID" value="NZ_CBCSHQ010000011.1"/>
</dbReference>
<dbReference type="Proteomes" id="UP000029844">
    <property type="component" value="Unassembled WGS sequence"/>
</dbReference>